<dbReference type="PANTHER" id="PTHR47691:SF3">
    <property type="entry name" value="HTH-TYPE TRANSCRIPTIONAL REGULATOR RV0890C-RELATED"/>
    <property type="match status" value="1"/>
</dbReference>
<evidence type="ECO:0000313" key="2">
    <source>
        <dbReference type="Proteomes" id="UP000721954"/>
    </source>
</evidence>
<dbReference type="Gene3D" id="3.40.50.300">
    <property type="entry name" value="P-loop containing nucleotide triphosphate hydrolases"/>
    <property type="match status" value="1"/>
</dbReference>
<dbReference type="GO" id="GO:0005524">
    <property type="term" value="F:ATP binding"/>
    <property type="evidence" value="ECO:0007669"/>
    <property type="project" value="UniProtKB-KW"/>
</dbReference>
<keyword evidence="2" id="KW-1185">Reference proteome</keyword>
<keyword evidence="1" id="KW-0067">ATP-binding</keyword>
<dbReference type="Gene3D" id="1.25.40.10">
    <property type="entry name" value="Tetratricopeptide repeat domain"/>
    <property type="match status" value="1"/>
</dbReference>
<proteinExistence type="predicted"/>
<dbReference type="InterPro" id="IPR011990">
    <property type="entry name" value="TPR-like_helical_dom_sf"/>
</dbReference>
<name>A0ABS3XX79_9ACTN</name>
<dbReference type="EMBL" id="JAFFZM010000009">
    <property type="protein sequence ID" value="MBO8200010.1"/>
    <property type="molecule type" value="Genomic_DNA"/>
</dbReference>
<reference evidence="1 2" key="1">
    <citation type="submission" date="2021-02" db="EMBL/GenBank/DDBJ databases">
        <title>Streptomyces spirodelae sp. nov., isolated from duckweed.</title>
        <authorList>
            <person name="Saimee Y."/>
            <person name="Duangmal K."/>
        </authorList>
    </citation>
    <scope>NUCLEOTIDE SEQUENCE [LARGE SCALE GENOMIC DNA]</scope>
    <source>
        <strain evidence="1 2">DSM 42105</strain>
    </source>
</reference>
<dbReference type="SUPFAM" id="SSF48452">
    <property type="entry name" value="TPR-like"/>
    <property type="match status" value="1"/>
</dbReference>
<dbReference type="Proteomes" id="UP000721954">
    <property type="component" value="Unassembled WGS sequence"/>
</dbReference>
<dbReference type="SUPFAM" id="SSF52540">
    <property type="entry name" value="P-loop containing nucleoside triphosphate hydrolases"/>
    <property type="match status" value="1"/>
</dbReference>
<comment type="caution">
    <text evidence="1">The sequence shown here is derived from an EMBL/GenBank/DDBJ whole genome shotgun (WGS) entry which is preliminary data.</text>
</comment>
<protein>
    <submittedName>
        <fullName evidence="1">ATP-binding protein</fullName>
    </submittedName>
</protein>
<keyword evidence="1" id="KW-0547">Nucleotide-binding</keyword>
<organism evidence="1 2">
    <name type="scientific">Streptomyces smyrnaeus</name>
    <dbReference type="NCBI Taxonomy" id="1387713"/>
    <lineage>
        <taxon>Bacteria</taxon>
        <taxon>Bacillati</taxon>
        <taxon>Actinomycetota</taxon>
        <taxon>Actinomycetes</taxon>
        <taxon>Kitasatosporales</taxon>
        <taxon>Streptomycetaceae</taxon>
        <taxon>Streptomyces</taxon>
    </lineage>
</organism>
<gene>
    <name evidence="1" type="ORF">JW613_17155</name>
</gene>
<evidence type="ECO:0000313" key="1">
    <source>
        <dbReference type="EMBL" id="MBO8200010.1"/>
    </source>
</evidence>
<sequence length="705" mass="76396">MIEVVTASAITAFVTAVFNGAAGEMGKQLLLSTHAQIGRTLGRRTPLPTSESGLQALGREISSRLEPGRGQTQEWAVLLGSMPLAQTLSPGAGVPPPPRDFTDRAAVIRELKREATRRTKGQPRAALLWGPPGIGSSAVALYFAAENADLYPDGQFYVDLRDAAGGQEVEPVAVLHRVLGEMNVRPEDVPATESGCQDLYRRLTNGRRALVVINHATTVAQVRPLIPNTPELFLLVVASGPPFALEARRIEVPPLKERDAKELLKRAAGADNVARAKAHLPEILERCAGNGYAFRTAAAQLLDAQTPSAESLDAPRSSDPVRSTVRAVCARLPSTTVRLCRLAALGEWPAVTADIAGWAADVSPQEAARTLAEAAEAHLIEPLGDGRYRFHPQVGRYLADTAGPHLGAAACSDAVSRVLTGLMNRAEHAAHAALPESWRVAGAPERGEPFAGESEGLAALVTERANLLRAIVVAEEHQHDDTCLRLGRALWPLVLKAGYWAEALPALRTAARRADQRRPESSTSPALHFQLAHCLGQLRRWEEAEDEARTAVAQERAAGHLLGEASCIEYLGLLNLYRSNGSKAAECFAEAGRRYRLLLDEQGEDRQLRRALALLERHTGRALWLQGELAESRARLNSARAYFEREGERYNLARTLTDLAETAHTAGARTDALAHIAEATELLPPDAAPHRQYLTDLRRRCEAMR</sequence>
<dbReference type="PANTHER" id="PTHR47691">
    <property type="entry name" value="REGULATOR-RELATED"/>
    <property type="match status" value="1"/>
</dbReference>
<accession>A0ABS3XX79</accession>
<dbReference type="InterPro" id="IPR027417">
    <property type="entry name" value="P-loop_NTPase"/>
</dbReference>